<organism evidence="1 2">
    <name type="scientific">Pseudoalteromonas luteoviolacea S4054</name>
    <dbReference type="NCBI Taxonomy" id="1129367"/>
    <lineage>
        <taxon>Bacteria</taxon>
        <taxon>Pseudomonadati</taxon>
        <taxon>Pseudomonadota</taxon>
        <taxon>Gammaproteobacteria</taxon>
        <taxon>Alteromonadales</taxon>
        <taxon>Pseudoalteromonadaceae</taxon>
        <taxon>Pseudoalteromonas</taxon>
    </lineage>
</organism>
<protein>
    <submittedName>
        <fullName evidence="1">Uncharacterized protein</fullName>
    </submittedName>
</protein>
<gene>
    <name evidence="1" type="ORF">N479_09655</name>
</gene>
<dbReference type="EMBL" id="AUXW01000138">
    <property type="protein sequence ID" value="KKE84155.1"/>
    <property type="molecule type" value="Genomic_DNA"/>
</dbReference>
<sequence length="152" mass="16715">MPTNNIVIITKKEDGETKRKATPALGELAQRGWALKTTIDNAQKEVKEINTEILKKLKPGQAVVIEEVGRCTVVESTSYKISDADELKSILGPRFKDLTKQTVNYSATPKLKTMCIDADEPKQMQINACFTVSSSTAAKWTGEKTKAKEKAA</sequence>
<reference evidence="1 2" key="1">
    <citation type="journal article" date="2015" name="BMC Genomics">
        <title>Genome mining reveals unlocked bioactive potential of marine Gram-negative bacteria.</title>
        <authorList>
            <person name="Machado H."/>
            <person name="Sonnenschein E.C."/>
            <person name="Melchiorsen J."/>
            <person name="Gram L."/>
        </authorList>
    </citation>
    <scope>NUCLEOTIDE SEQUENCE [LARGE SCALE GENOMIC DNA]</scope>
    <source>
        <strain evidence="1 2">S4054</strain>
    </source>
</reference>
<dbReference type="RefSeq" id="WP_046355428.1">
    <property type="nucleotide sequence ID" value="NZ_AUXW01000138.1"/>
</dbReference>
<name>A0A0F6AD95_9GAMM</name>
<accession>A0A0F6AD95</accession>
<evidence type="ECO:0000313" key="1">
    <source>
        <dbReference type="EMBL" id="KKE84155.1"/>
    </source>
</evidence>
<proteinExistence type="predicted"/>
<dbReference type="PATRIC" id="fig|1129367.4.peg.1709"/>
<evidence type="ECO:0000313" key="2">
    <source>
        <dbReference type="Proteomes" id="UP000033434"/>
    </source>
</evidence>
<comment type="caution">
    <text evidence="1">The sequence shown here is derived from an EMBL/GenBank/DDBJ whole genome shotgun (WGS) entry which is preliminary data.</text>
</comment>
<dbReference type="AlphaFoldDB" id="A0A0F6AD95"/>
<dbReference type="Proteomes" id="UP000033434">
    <property type="component" value="Unassembled WGS sequence"/>
</dbReference>